<dbReference type="Proteomes" id="UP000293391">
    <property type="component" value="Chromosome"/>
</dbReference>
<dbReference type="EMBL" id="JAUUUS010000067">
    <property type="protein sequence ID" value="MDP1447422.1"/>
    <property type="molecule type" value="Genomic_DNA"/>
</dbReference>
<sequence length="247" mass="26597">MAKSDLISLQGELHLAKMVNSVPSALLPVGNTPELQIAISSESTDHYESKTGLRAKDAVLRKQTAVAISGTLEEVTKQNLAMVLSGKSIEIPETQLTDITLGAVEAGAMIDLGHRNLSEVDFKDSSDVAITSDKYVLDAVYGTVIFNEAIVGSVKFSAKAGAKTRTTIATNLGNEYRLLFKGIDTVTGDKVILTLWRVEFSPDTEFDLIHEDFGSYSIEGEALADISKANDEELSVFGHIERFSVAA</sequence>
<reference evidence="1" key="4">
    <citation type="submission" date="2023-07" db="EMBL/GenBank/DDBJ databases">
        <title>Dynamics of blaOXA-23 gene transmission in Acinetobacter spp. from contaminated veterinary surfaces.</title>
        <authorList>
            <person name="Moreira Da Silva J."/>
            <person name="Menezes J."/>
            <person name="Fernandes L."/>
            <person name="Marques C."/>
            <person name="Amaral A."/>
            <person name="Timofte D."/>
            <person name="Pomba C."/>
        </authorList>
    </citation>
    <scope>NUCLEOTIDE SEQUENCE</scope>
    <source>
        <strain evidence="1">CMVB11Z4A1</strain>
    </source>
</reference>
<evidence type="ECO:0000313" key="1">
    <source>
        <dbReference type="EMBL" id="MDP1447422.1"/>
    </source>
</evidence>
<name>A0A3D0TCS0_ACILW</name>
<dbReference type="Proteomes" id="UP001242129">
    <property type="component" value="Unassembled WGS sequence"/>
</dbReference>
<protein>
    <submittedName>
        <fullName evidence="2">Uncharacterized protein</fullName>
    </submittedName>
</protein>
<dbReference type="InterPro" id="IPR016893">
    <property type="entry name" value="UCP028589"/>
</dbReference>
<reference evidence="2" key="3">
    <citation type="submission" date="2021-06" db="EMBL/GenBank/DDBJ databases">
        <authorList>
            <person name="Diorio-Toth L."/>
        </authorList>
    </citation>
    <scope>NUCLEOTIDE SEQUENCE</scope>
    <source>
        <strain evidence="2">AL_065</strain>
    </source>
</reference>
<dbReference type="RefSeq" id="WP_004279617.1">
    <property type="nucleotide sequence ID" value="NZ_CP046296.1"/>
</dbReference>
<reference evidence="2" key="1">
    <citation type="submission" date="2018-10" db="EMBL/GenBank/DDBJ databases">
        <authorList>
            <person name="D'Souza A.W."/>
            <person name="Potter R.F."/>
            <person name="Wallace M."/>
            <person name="Shupe A."/>
            <person name="Patel S."/>
            <person name="Sun S."/>
            <person name="Gul D."/>
            <person name="Kwon J.H."/>
            <person name="Andleeb S."/>
            <person name="Burnham C.-A.D."/>
            <person name="Dantas G."/>
        </authorList>
    </citation>
    <scope>NUCLEOTIDE SEQUENCE</scope>
    <source>
        <strain evidence="2">AL_065</strain>
    </source>
</reference>
<evidence type="ECO:0000313" key="3">
    <source>
        <dbReference type="Proteomes" id="UP000293391"/>
    </source>
</evidence>
<organism evidence="2 3">
    <name type="scientific">Acinetobacter lwoffii</name>
    <dbReference type="NCBI Taxonomy" id="28090"/>
    <lineage>
        <taxon>Bacteria</taxon>
        <taxon>Pseudomonadati</taxon>
        <taxon>Pseudomonadota</taxon>
        <taxon>Gammaproteobacteria</taxon>
        <taxon>Moraxellales</taxon>
        <taxon>Moraxellaceae</taxon>
        <taxon>Acinetobacter</taxon>
    </lineage>
</organism>
<gene>
    <name evidence="2" type="ORF">EVX74_010625</name>
    <name evidence="1" type="ORF">Q8G51_06235</name>
</gene>
<dbReference type="AlphaFoldDB" id="A0A3D0TCS0"/>
<accession>A0A3D0TCS0</accession>
<proteinExistence type="predicted"/>
<reference evidence="2" key="2">
    <citation type="journal article" date="2019" name="Nat. Commun.">
        <title>Spatiotemporal dynamics of multidrug resistant bacteria on intensive care unit surfaces.</title>
        <authorList>
            <person name="D'Souza A.W."/>
            <person name="Potter R.F."/>
            <person name="Wallace M."/>
            <person name="Shupe A."/>
            <person name="Patel S."/>
            <person name="Sun X."/>
            <person name="Gul D."/>
            <person name="Kwon J.H."/>
            <person name="Andleeb S."/>
            <person name="Burnham C.D."/>
            <person name="Dantas G."/>
        </authorList>
    </citation>
    <scope>NUCLEOTIDE SEQUENCE</scope>
    <source>
        <strain evidence="2">AL_065</strain>
    </source>
</reference>
<dbReference type="PIRSF" id="PIRSF028589">
    <property type="entry name" value="UCP028589"/>
    <property type="match status" value="1"/>
</dbReference>
<dbReference type="EMBL" id="CP078045">
    <property type="protein sequence ID" value="QXR06561.1"/>
    <property type="molecule type" value="Genomic_DNA"/>
</dbReference>
<evidence type="ECO:0000313" key="2">
    <source>
        <dbReference type="EMBL" id="QXR06561.1"/>
    </source>
</evidence>